<dbReference type="Pfam" id="PF00082">
    <property type="entry name" value="Peptidase_S8"/>
    <property type="match status" value="1"/>
</dbReference>
<feature type="active site" description="Charge relay system" evidence="6">
    <location>
        <position position="310"/>
    </location>
</feature>
<feature type="domain" description="Peptidase S8/S53" evidence="8">
    <location>
        <begin position="115"/>
        <end position="358"/>
    </location>
</feature>
<dbReference type="SUPFAM" id="SSF52743">
    <property type="entry name" value="Subtilisin-like"/>
    <property type="match status" value="1"/>
</dbReference>
<evidence type="ECO:0000256" key="6">
    <source>
        <dbReference type="PROSITE-ProRule" id="PRU01240"/>
    </source>
</evidence>
<evidence type="ECO:0000256" key="4">
    <source>
        <dbReference type="ARBA" id="ARBA00022801"/>
    </source>
</evidence>
<dbReference type="InterPro" id="IPR050131">
    <property type="entry name" value="Peptidase_S8_subtilisin-like"/>
</dbReference>
<dbReference type="Proteomes" id="UP001526147">
    <property type="component" value="Unassembled WGS sequence"/>
</dbReference>
<keyword evidence="3" id="KW-0479">Metal-binding</keyword>
<evidence type="ECO:0000256" key="3">
    <source>
        <dbReference type="ARBA" id="ARBA00022723"/>
    </source>
</evidence>
<reference evidence="9 10" key="1">
    <citation type="submission" date="2022-10" db="EMBL/GenBank/DDBJ databases">
        <title>Draft genome assembly of moderately radiation resistant bacterium Metabacillus halosaccharovorans.</title>
        <authorList>
            <person name="Pal S."/>
            <person name="Gopinathan A."/>
        </authorList>
    </citation>
    <scope>NUCLEOTIDE SEQUENCE [LARGE SCALE GENOMIC DNA]</scope>
    <source>
        <strain evidence="9 10">VITHBRA001</strain>
    </source>
</reference>
<keyword evidence="10" id="KW-1185">Reference proteome</keyword>
<dbReference type="EMBL" id="JAOYEY010000023">
    <property type="protein sequence ID" value="MCV9884759.1"/>
    <property type="molecule type" value="Genomic_DNA"/>
</dbReference>
<dbReference type="PROSITE" id="PS51892">
    <property type="entry name" value="SUBTILASE"/>
    <property type="match status" value="1"/>
</dbReference>
<dbReference type="InterPro" id="IPR023827">
    <property type="entry name" value="Peptidase_S8_Asp-AS"/>
</dbReference>
<evidence type="ECO:0000313" key="9">
    <source>
        <dbReference type="EMBL" id="MCV9884759.1"/>
    </source>
</evidence>
<protein>
    <submittedName>
        <fullName evidence="9">S8 family peptidase</fullName>
    </submittedName>
</protein>
<dbReference type="InterPro" id="IPR034202">
    <property type="entry name" value="Subtilisin_Carlsberg-like"/>
</dbReference>
<dbReference type="PRINTS" id="PR00723">
    <property type="entry name" value="SUBTILISIN"/>
</dbReference>
<dbReference type="InterPro" id="IPR015500">
    <property type="entry name" value="Peptidase_S8_subtilisin-rel"/>
</dbReference>
<sequence length="664" mass="74257">MRYLLFLTCLIFLIGPLYVEYTEAAESDEQEYLILFKDSINKDLIKNVGGRIIHEFSALPAISVSLQKTIIPILAEDPSIEAITQKKETQISKQTIDWGHNKVNSSDIHQSGFTGKGYKIAILDSGVNQAHPDLKISGGKSFVDYTSSYEDDNGHGTHVAGIINAQNNDFGTLGIAYEADVYILKVFNNEGVGDSLDLAHALDWAITNNMDIINLSIGFEENDFIIKSLIQEAYANNMIIVAAAGNNGYGINTVNYPARYNEAIAVGSVNKNSLRSSYSSTGSALEVVAPGEDIYSSYLLNGYGYMSGTSMAAPYAAGYLALLWEANPTMTNSEIRKLLRKYVTDLGIEGFDNEYGYGLINSFVNIEKEQEVEEEVKFTSTDKYFEVFEPSAIYIKENNELVRVGRLSPSQVFPRIRDYGSNWHEVKYGNKTAYVNKEFTRPTNGNSIQNLDTTTPHSQYVIKPKQNIAVYDNSSGELVNFGAIYTGVSFPIISDYGNWYKIKFIDRIGFIRKKDVVLSSTQDTGFFKVISPTAIYQKSNNQLIRVGRVSENQVYPKIRDYGPNWYEIQFGNSVGYINKDHTVPGAIIKPKNLNNNRYSDSKIHIKPKLNIAVYDNTSGSLVQYGAIYTGRSYPTISDYGNWYRVKLADRIGYIRKKDVNIATP</sequence>
<evidence type="ECO:0000313" key="10">
    <source>
        <dbReference type="Proteomes" id="UP001526147"/>
    </source>
</evidence>
<dbReference type="PROSITE" id="PS00136">
    <property type="entry name" value="SUBTILASE_ASP"/>
    <property type="match status" value="1"/>
</dbReference>
<name>A0ABT3DCI4_9BACI</name>
<dbReference type="Gene3D" id="3.40.50.200">
    <property type="entry name" value="Peptidase S8/S53 domain"/>
    <property type="match status" value="1"/>
</dbReference>
<keyword evidence="5 6" id="KW-0720">Serine protease</keyword>
<organism evidence="9 10">
    <name type="scientific">Metabacillus halosaccharovorans</name>
    <dbReference type="NCBI Taxonomy" id="930124"/>
    <lineage>
        <taxon>Bacteria</taxon>
        <taxon>Bacillati</taxon>
        <taxon>Bacillota</taxon>
        <taxon>Bacilli</taxon>
        <taxon>Bacillales</taxon>
        <taxon>Bacillaceae</taxon>
        <taxon>Metabacillus</taxon>
    </lineage>
</organism>
<dbReference type="PANTHER" id="PTHR43806:SF11">
    <property type="entry name" value="CEREVISIN-RELATED"/>
    <property type="match status" value="1"/>
</dbReference>
<comment type="caution">
    <text evidence="9">The sequence shown here is derived from an EMBL/GenBank/DDBJ whole genome shotgun (WGS) entry which is preliminary data.</text>
</comment>
<dbReference type="InterPro" id="IPR000209">
    <property type="entry name" value="Peptidase_S8/S53_dom"/>
</dbReference>
<keyword evidence="2 6" id="KW-0645">Protease</keyword>
<accession>A0ABT3DCI4</accession>
<evidence type="ECO:0000256" key="2">
    <source>
        <dbReference type="ARBA" id="ARBA00022670"/>
    </source>
</evidence>
<comment type="similarity">
    <text evidence="1 6 7">Belongs to the peptidase S8 family.</text>
</comment>
<dbReference type="InterPro" id="IPR036852">
    <property type="entry name" value="Peptidase_S8/S53_dom_sf"/>
</dbReference>
<dbReference type="PANTHER" id="PTHR43806">
    <property type="entry name" value="PEPTIDASE S8"/>
    <property type="match status" value="1"/>
</dbReference>
<gene>
    <name evidence="9" type="ORF">OIH86_03770</name>
</gene>
<dbReference type="CDD" id="cd07477">
    <property type="entry name" value="Peptidases_S8_Subtilisin_subset"/>
    <property type="match status" value="1"/>
</dbReference>
<evidence type="ECO:0000259" key="8">
    <source>
        <dbReference type="Pfam" id="PF00082"/>
    </source>
</evidence>
<proteinExistence type="inferred from homology"/>
<evidence type="ECO:0000256" key="5">
    <source>
        <dbReference type="ARBA" id="ARBA00022825"/>
    </source>
</evidence>
<dbReference type="InterPro" id="IPR037045">
    <property type="entry name" value="S8pro/Inhibitor_I9_sf"/>
</dbReference>
<dbReference type="InterPro" id="IPR023828">
    <property type="entry name" value="Peptidase_S8_Ser-AS"/>
</dbReference>
<dbReference type="Gene3D" id="3.30.70.80">
    <property type="entry name" value="Peptidase S8 propeptide/proteinase inhibitor I9"/>
    <property type="match status" value="1"/>
</dbReference>
<evidence type="ECO:0000256" key="1">
    <source>
        <dbReference type="ARBA" id="ARBA00011073"/>
    </source>
</evidence>
<dbReference type="PROSITE" id="PS00138">
    <property type="entry name" value="SUBTILASE_SER"/>
    <property type="match status" value="1"/>
</dbReference>
<feature type="active site" description="Charge relay system" evidence="6">
    <location>
        <position position="155"/>
    </location>
</feature>
<keyword evidence="4 6" id="KW-0378">Hydrolase</keyword>
<dbReference type="RefSeq" id="WP_264141674.1">
    <property type="nucleotide sequence ID" value="NZ_JAOYEY010000023.1"/>
</dbReference>
<dbReference type="SUPFAM" id="SSF54897">
    <property type="entry name" value="Protease propeptides/inhibitors"/>
    <property type="match status" value="1"/>
</dbReference>
<evidence type="ECO:0000256" key="7">
    <source>
        <dbReference type="RuleBase" id="RU003355"/>
    </source>
</evidence>
<feature type="active site" description="Charge relay system" evidence="6">
    <location>
        <position position="124"/>
    </location>
</feature>